<dbReference type="EMBL" id="JAQQAL010000023">
    <property type="protein sequence ID" value="MDC7227242.1"/>
    <property type="molecule type" value="Genomic_DNA"/>
</dbReference>
<dbReference type="Pfam" id="PF12706">
    <property type="entry name" value="Lactamase_B_2"/>
    <property type="match status" value="1"/>
</dbReference>
<dbReference type="SUPFAM" id="SSF56281">
    <property type="entry name" value="Metallo-hydrolase/oxidoreductase"/>
    <property type="match status" value="1"/>
</dbReference>
<dbReference type="InterPro" id="IPR036866">
    <property type="entry name" value="RibonucZ/Hydroxyglut_hydro"/>
</dbReference>
<dbReference type="InterPro" id="IPR001279">
    <property type="entry name" value="Metallo-B-lactamas"/>
</dbReference>
<proteinExistence type="predicted"/>
<dbReference type="GO" id="GO:0005737">
    <property type="term" value="C:cytoplasm"/>
    <property type="evidence" value="ECO:0007669"/>
    <property type="project" value="TreeGrafter"/>
</dbReference>
<sequence length="283" mass="31721">MIGKLPVKRDIKNKIRSLNEAFNGGVEFLWLGQSGFIMTNGNIRILIDAYLSNYLEANHGDLPYEHTRMIPPPVDENILHGIDYVLISHGHEDHLDPDLIRKLTAINPSVIYLVPPGCRALLLKLGAKAEMVRNLSYGRDINIEDGFSINACPAAHPEPVFNTDKVWALSYKLSFGQKSIFFAGDTTVYPGLIDWLISKQPFDLLILPVNGRDPEMEKNGIVGNMNLEEGMILSVMLDVPMLGTHFGMFAFNTVDSHELFHQIQNFGLSDKVELTELNKVYSL</sequence>
<evidence type="ECO:0000259" key="1">
    <source>
        <dbReference type="Pfam" id="PF12706"/>
    </source>
</evidence>
<name>A0AAJ1IDD3_9SPIO</name>
<dbReference type="AlphaFoldDB" id="A0AAJ1IDD3"/>
<protein>
    <submittedName>
        <fullName evidence="2">MBL fold metallo-hydrolase</fullName>
    </submittedName>
</protein>
<organism evidence="2 3">
    <name type="scientific">Candidatus Thalassospirochaeta sargassi</name>
    <dbReference type="NCBI Taxonomy" id="3119039"/>
    <lineage>
        <taxon>Bacteria</taxon>
        <taxon>Pseudomonadati</taxon>
        <taxon>Spirochaetota</taxon>
        <taxon>Spirochaetia</taxon>
        <taxon>Spirochaetales</taxon>
        <taxon>Spirochaetaceae</taxon>
        <taxon>Candidatus Thalassospirochaeta</taxon>
    </lineage>
</organism>
<evidence type="ECO:0000313" key="2">
    <source>
        <dbReference type="EMBL" id="MDC7227242.1"/>
    </source>
</evidence>
<dbReference type="Gene3D" id="3.60.15.10">
    <property type="entry name" value="Ribonuclease Z/Hydroxyacylglutathione hydrolase-like"/>
    <property type="match status" value="1"/>
</dbReference>
<dbReference type="PANTHER" id="PTHR15032:SF4">
    <property type="entry name" value="N-ACYL-PHOSPHATIDYLETHANOLAMINE-HYDROLYZING PHOSPHOLIPASE D"/>
    <property type="match status" value="1"/>
</dbReference>
<gene>
    <name evidence="2" type="ORF">PQJ61_10825</name>
</gene>
<evidence type="ECO:0000313" key="3">
    <source>
        <dbReference type="Proteomes" id="UP001221217"/>
    </source>
</evidence>
<comment type="caution">
    <text evidence="2">The sequence shown here is derived from an EMBL/GenBank/DDBJ whole genome shotgun (WGS) entry which is preliminary data.</text>
</comment>
<dbReference type="PANTHER" id="PTHR15032">
    <property type="entry name" value="N-ACYL-PHOSPHATIDYLETHANOLAMINE-HYDROLYZING PHOSPHOLIPASE D"/>
    <property type="match status" value="1"/>
</dbReference>
<feature type="domain" description="Metallo-beta-lactamase" evidence="1">
    <location>
        <begin position="44"/>
        <end position="232"/>
    </location>
</feature>
<dbReference type="Proteomes" id="UP001221217">
    <property type="component" value="Unassembled WGS sequence"/>
</dbReference>
<accession>A0AAJ1IDD3</accession>
<reference evidence="2 3" key="1">
    <citation type="submission" date="2022-12" db="EMBL/GenBank/DDBJ databases">
        <title>Metagenome assembled genome from gulf of manar.</title>
        <authorList>
            <person name="Kohli P."/>
            <person name="Pk S."/>
            <person name="Venkata Ramana C."/>
            <person name="Sasikala C."/>
        </authorList>
    </citation>
    <scope>NUCLEOTIDE SEQUENCE [LARGE SCALE GENOMIC DNA]</scope>
    <source>
        <strain evidence="2">JB008</strain>
    </source>
</reference>